<sequence>MSEITLDSYDRAILSALQRDGALTNAQLSELVHLSPSQCSRRRLALERAGAITGYHARLAPRALGFGIRAFTRVNLRSHGKQSDGDFATFVGSLPQVRGAHSVSGDADYVLELVVEDVDALAAFIHQHLLPHPQIAQVRSEIVLKSVKDAGGVPL</sequence>
<evidence type="ECO:0000256" key="2">
    <source>
        <dbReference type="ARBA" id="ARBA00023125"/>
    </source>
</evidence>
<dbReference type="GO" id="GO:0043200">
    <property type="term" value="P:response to amino acid"/>
    <property type="evidence" value="ECO:0007669"/>
    <property type="project" value="TreeGrafter"/>
</dbReference>
<dbReference type="PANTHER" id="PTHR30154">
    <property type="entry name" value="LEUCINE-RESPONSIVE REGULATORY PROTEIN"/>
    <property type="match status" value="1"/>
</dbReference>
<dbReference type="Proteomes" id="UP000252023">
    <property type="component" value="Chromosome"/>
</dbReference>
<evidence type="ECO:0000259" key="4">
    <source>
        <dbReference type="PROSITE" id="PS50956"/>
    </source>
</evidence>
<accession>A0A344PIK0</accession>
<dbReference type="PROSITE" id="PS50956">
    <property type="entry name" value="HTH_ASNC_2"/>
    <property type="match status" value="1"/>
</dbReference>
<dbReference type="AlphaFoldDB" id="A0A344PIK0"/>
<keyword evidence="6" id="KW-1185">Reference proteome</keyword>
<reference evidence="6" key="1">
    <citation type="submission" date="2018-07" db="EMBL/GenBank/DDBJ databases">
        <title>Genome sequencing of Paracoccus sp. SC2-6.</title>
        <authorList>
            <person name="Heo J."/>
            <person name="Kim S.-J."/>
            <person name="Kwon S.-W."/>
        </authorList>
    </citation>
    <scope>NUCLEOTIDE SEQUENCE [LARGE SCALE GENOMIC DNA]</scope>
    <source>
        <strain evidence="6">SC2-6</strain>
    </source>
</reference>
<evidence type="ECO:0000313" key="6">
    <source>
        <dbReference type="Proteomes" id="UP000252023"/>
    </source>
</evidence>
<dbReference type="Pfam" id="PF13412">
    <property type="entry name" value="HTH_24"/>
    <property type="match status" value="1"/>
</dbReference>
<dbReference type="SMART" id="SM00344">
    <property type="entry name" value="HTH_ASNC"/>
    <property type="match status" value="1"/>
</dbReference>
<evidence type="ECO:0000313" key="5">
    <source>
        <dbReference type="EMBL" id="AXC49205.1"/>
    </source>
</evidence>
<dbReference type="InterPro" id="IPR036390">
    <property type="entry name" value="WH_DNA-bd_sf"/>
</dbReference>
<dbReference type="InterPro" id="IPR019888">
    <property type="entry name" value="Tscrpt_reg_AsnC-like"/>
</dbReference>
<dbReference type="SUPFAM" id="SSF54909">
    <property type="entry name" value="Dimeric alpha+beta barrel"/>
    <property type="match status" value="1"/>
</dbReference>
<keyword evidence="2" id="KW-0238">DNA-binding</keyword>
<dbReference type="SUPFAM" id="SSF46785">
    <property type="entry name" value="Winged helix' DNA-binding domain"/>
    <property type="match status" value="1"/>
</dbReference>
<organism evidence="5 6">
    <name type="scientific">Paracoccus suum</name>
    <dbReference type="NCBI Taxonomy" id="2259340"/>
    <lineage>
        <taxon>Bacteria</taxon>
        <taxon>Pseudomonadati</taxon>
        <taxon>Pseudomonadota</taxon>
        <taxon>Alphaproteobacteria</taxon>
        <taxon>Rhodobacterales</taxon>
        <taxon>Paracoccaceae</taxon>
        <taxon>Paracoccus</taxon>
    </lineage>
</organism>
<dbReference type="PANTHER" id="PTHR30154:SF46">
    <property type="entry name" value="TRANSCRIPTIONAL REGULATORY PROTEIN"/>
    <property type="match status" value="1"/>
</dbReference>
<dbReference type="Gene3D" id="1.10.10.10">
    <property type="entry name" value="Winged helix-like DNA-binding domain superfamily/Winged helix DNA-binding domain"/>
    <property type="match status" value="1"/>
</dbReference>
<gene>
    <name evidence="5" type="ORF">DRW48_05475</name>
</gene>
<dbReference type="InterPro" id="IPR036388">
    <property type="entry name" value="WH-like_DNA-bd_sf"/>
</dbReference>
<evidence type="ECO:0000256" key="3">
    <source>
        <dbReference type="ARBA" id="ARBA00023163"/>
    </source>
</evidence>
<dbReference type="KEGG" id="pars:DRW48_05475"/>
<keyword evidence="1" id="KW-0805">Transcription regulation</keyword>
<name>A0A344PIK0_9RHOB</name>
<dbReference type="EMBL" id="CP030918">
    <property type="protein sequence ID" value="AXC49205.1"/>
    <property type="molecule type" value="Genomic_DNA"/>
</dbReference>
<dbReference type="Gene3D" id="3.30.70.920">
    <property type="match status" value="1"/>
</dbReference>
<proteinExistence type="predicted"/>
<dbReference type="GO" id="GO:0043565">
    <property type="term" value="F:sequence-specific DNA binding"/>
    <property type="evidence" value="ECO:0007669"/>
    <property type="project" value="InterPro"/>
</dbReference>
<dbReference type="InterPro" id="IPR019887">
    <property type="entry name" value="Tscrpt_reg_AsnC/Lrp_C"/>
</dbReference>
<dbReference type="Pfam" id="PF01037">
    <property type="entry name" value="AsnC_trans_reg"/>
    <property type="match status" value="1"/>
</dbReference>
<dbReference type="OrthoDB" id="9803143at2"/>
<dbReference type="PRINTS" id="PR00033">
    <property type="entry name" value="HTHASNC"/>
</dbReference>
<dbReference type="GO" id="GO:0005829">
    <property type="term" value="C:cytosol"/>
    <property type="evidence" value="ECO:0007669"/>
    <property type="project" value="TreeGrafter"/>
</dbReference>
<dbReference type="RefSeq" id="WP_114075524.1">
    <property type="nucleotide sequence ID" value="NZ_CP030918.1"/>
</dbReference>
<feature type="domain" description="HTH asnC-type" evidence="4">
    <location>
        <begin position="6"/>
        <end position="67"/>
    </location>
</feature>
<evidence type="ECO:0000256" key="1">
    <source>
        <dbReference type="ARBA" id="ARBA00023015"/>
    </source>
</evidence>
<dbReference type="InterPro" id="IPR011008">
    <property type="entry name" value="Dimeric_a/b-barrel"/>
</dbReference>
<dbReference type="InterPro" id="IPR000485">
    <property type="entry name" value="AsnC-type_HTH_dom"/>
</dbReference>
<keyword evidence="3" id="KW-0804">Transcription</keyword>
<protein>
    <submittedName>
        <fullName evidence="5">Lrp/AsnC family transcriptional regulator</fullName>
    </submittedName>
</protein>